<evidence type="ECO:0000313" key="2">
    <source>
        <dbReference type="EMBL" id="GCD43395.1"/>
    </source>
</evidence>
<reference evidence="2 3" key="1">
    <citation type="submission" date="2018-11" db="EMBL/GenBank/DDBJ databases">
        <title>Whole genome sequence of Streptomyces paromomycinus NBRC 15454(T).</title>
        <authorList>
            <person name="Komaki H."/>
            <person name="Tamura T."/>
        </authorList>
    </citation>
    <scope>NUCLEOTIDE SEQUENCE [LARGE SCALE GENOMIC DNA]</scope>
    <source>
        <strain evidence="2 3">NBRC 15454</strain>
    </source>
</reference>
<dbReference type="Proteomes" id="UP000286746">
    <property type="component" value="Unassembled WGS sequence"/>
</dbReference>
<accession>A0A401W281</accession>
<keyword evidence="3" id="KW-1185">Reference proteome</keyword>
<proteinExistence type="predicted"/>
<dbReference type="RefSeq" id="WP_125054529.1">
    <property type="nucleotide sequence ID" value="NZ_BHZD01000001.1"/>
</dbReference>
<evidence type="ECO:0000313" key="3">
    <source>
        <dbReference type="Proteomes" id="UP000286746"/>
    </source>
</evidence>
<organism evidence="2 3">
    <name type="scientific">Streptomyces paromomycinus</name>
    <name type="common">Streptomyces rimosus subsp. paromomycinus</name>
    <dbReference type="NCBI Taxonomy" id="92743"/>
    <lineage>
        <taxon>Bacteria</taxon>
        <taxon>Bacillati</taxon>
        <taxon>Actinomycetota</taxon>
        <taxon>Actinomycetes</taxon>
        <taxon>Kitasatosporales</taxon>
        <taxon>Streptomycetaceae</taxon>
        <taxon>Streptomyces</taxon>
    </lineage>
</organism>
<protein>
    <submittedName>
        <fullName evidence="2">Uncharacterized protein</fullName>
    </submittedName>
</protein>
<sequence length="123" mass="12761">MAEALPPEVATTLSALLTGSDPVSGALRAQLPYARVVGRCGCGCATVDLAVDHTAVPPAPPHGNPAADAWYGEPEDAGAMVFTKGGYLALLEIYSASSEPITTWPEPRFAEHRSTQITGSSPR</sequence>
<evidence type="ECO:0000256" key="1">
    <source>
        <dbReference type="SAM" id="MobiDB-lite"/>
    </source>
</evidence>
<dbReference type="AlphaFoldDB" id="A0A401W281"/>
<gene>
    <name evidence="2" type="ORF">GKJPGBOP_03076</name>
</gene>
<feature type="region of interest" description="Disordered" evidence="1">
    <location>
        <begin position="102"/>
        <end position="123"/>
    </location>
</feature>
<dbReference type="EMBL" id="BHZD01000001">
    <property type="protein sequence ID" value="GCD43395.1"/>
    <property type="molecule type" value="Genomic_DNA"/>
</dbReference>
<name>A0A401W281_STREY</name>
<comment type="caution">
    <text evidence="2">The sequence shown here is derived from an EMBL/GenBank/DDBJ whole genome shotgun (WGS) entry which is preliminary data.</text>
</comment>